<dbReference type="PANTHER" id="PTHR37833">
    <property type="entry name" value="LIPOPROTEIN-RELATED"/>
    <property type="match status" value="1"/>
</dbReference>
<dbReference type="InterPro" id="IPR011467">
    <property type="entry name" value="DUF1573"/>
</dbReference>
<evidence type="ECO:0000256" key="1">
    <source>
        <dbReference type="SAM" id="SignalP"/>
    </source>
</evidence>
<keyword evidence="1" id="KW-0732">Signal</keyword>
<organism evidence="2 3">
    <name type="scientific">Nemorincola caseinilytica</name>
    <dbReference type="NCBI Taxonomy" id="2054315"/>
    <lineage>
        <taxon>Bacteria</taxon>
        <taxon>Pseudomonadati</taxon>
        <taxon>Bacteroidota</taxon>
        <taxon>Chitinophagia</taxon>
        <taxon>Chitinophagales</taxon>
        <taxon>Chitinophagaceae</taxon>
        <taxon>Nemorincola</taxon>
    </lineage>
</organism>
<dbReference type="InterPro" id="IPR013783">
    <property type="entry name" value="Ig-like_fold"/>
</dbReference>
<name>A0ABP8N819_9BACT</name>
<dbReference type="Gene3D" id="2.60.40.10">
    <property type="entry name" value="Immunoglobulins"/>
    <property type="match status" value="1"/>
</dbReference>
<keyword evidence="3" id="KW-1185">Reference proteome</keyword>
<dbReference type="PANTHER" id="PTHR37833:SF1">
    <property type="entry name" value="SIGNAL PEPTIDE PROTEIN"/>
    <property type="match status" value="1"/>
</dbReference>
<reference evidence="3" key="1">
    <citation type="journal article" date="2019" name="Int. J. Syst. Evol. Microbiol.">
        <title>The Global Catalogue of Microorganisms (GCM) 10K type strain sequencing project: providing services to taxonomists for standard genome sequencing and annotation.</title>
        <authorList>
            <consortium name="The Broad Institute Genomics Platform"/>
            <consortium name="The Broad Institute Genome Sequencing Center for Infectious Disease"/>
            <person name="Wu L."/>
            <person name="Ma J."/>
        </authorList>
    </citation>
    <scope>NUCLEOTIDE SEQUENCE [LARGE SCALE GENOMIC DNA]</scope>
    <source>
        <strain evidence="3">JCM 32105</strain>
    </source>
</reference>
<feature type="chain" id="PRO_5045982276" description="DUF1573 domain-containing protein" evidence="1">
    <location>
        <begin position="21"/>
        <end position="152"/>
    </location>
</feature>
<feature type="signal peptide" evidence="1">
    <location>
        <begin position="1"/>
        <end position="20"/>
    </location>
</feature>
<sequence length="152" mass="16074">MKRTAIALAILAISSTALHAQTTTAQPATQQAPADAGSFRFTEESFDFGEVTEGPDLTHEFAFSNDGKKPIFIRNVTAGCGCTVAEWPHEPVLPGTQAKIKVTFHSAGRPGAMSKVVSIISDAQQQSMALRISGNVKPKPAGDQPTATTQKH</sequence>
<dbReference type="Proteomes" id="UP001500067">
    <property type="component" value="Unassembled WGS sequence"/>
</dbReference>
<gene>
    <name evidence="2" type="ORF">GCM10023093_05500</name>
</gene>
<proteinExistence type="predicted"/>
<comment type="caution">
    <text evidence="2">The sequence shown here is derived from an EMBL/GenBank/DDBJ whole genome shotgun (WGS) entry which is preliminary data.</text>
</comment>
<dbReference type="Pfam" id="PF07610">
    <property type="entry name" value="DUF1573"/>
    <property type="match status" value="1"/>
</dbReference>
<evidence type="ECO:0008006" key="4">
    <source>
        <dbReference type="Google" id="ProtNLM"/>
    </source>
</evidence>
<dbReference type="EMBL" id="BAABFA010000005">
    <property type="protein sequence ID" value="GAA4461217.1"/>
    <property type="molecule type" value="Genomic_DNA"/>
</dbReference>
<protein>
    <recommendedName>
        <fullName evidence="4">DUF1573 domain-containing protein</fullName>
    </recommendedName>
</protein>
<evidence type="ECO:0000313" key="2">
    <source>
        <dbReference type="EMBL" id="GAA4461217.1"/>
    </source>
</evidence>
<evidence type="ECO:0000313" key="3">
    <source>
        <dbReference type="Proteomes" id="UP001500067"/>
    </source>
</evidence>
<dbReference type="RefSeq" id="WP_345078187.1">
    <property type="nucleotide sequence ID" value="NZ_BAABFA010000005.1"/>
</dbReference>
<accession>A0ABP8N819</accession>